<dbReference type="NCBIfam" id="TIGR00478">
    <property type="entry name" value="tly"/>
    <property type="match status" value="1"/>
</dbReference>
<dbReference type="Pfam" id="PF01479">
    <property type="entry name" value="S4"/>
    <property type="match status" value="1"/>
</dbReference>
<organism evidence="4">
    <name type="scientific">hydrothermal vent metagenome</name>
    <dbReference type="NCBI Taxonomy" id="652676"/>
    <lineage>
        <taxon>unclassified sequences</taxon>
        <taxon>metagenomes</taxon>
        <taxon>ecological metagenomes</taxon>
    </lineage>
</organism>
<proteinExistence type="inferred from homology"/>
<keyword evidence="4" id="KW-0808">Transferase</keyword>
<dbReference type="GO" id="GO:0003723">
    <property type="term" value="F:RNA binding"/>
    <property type="evidence" value="ECO:0007669"/>
    <property type="project" value="UniProtKB-KW"/>
</dbReference>
<dbReference type="SUPFAM" id="SSF55174">
    <property type="entry name" value="Alpha-L RNA-binding motif"/>
    <property type="match status" value="1"/>
</dbReference>
<keyword evidence="4" id="KW-0489">Methyltransferase</keyword>
<dbReference type="Gene3D" id="3.10.290.10">
    <property type="entry name" value="RNA-binding S4 domain"/>
    <property type="match status" value="1"/>
</dbReference>
<dbReference type="CDD" id="cd00165">
    <property type="entry name" value="S4"/>
    <property type="match status" value="1"/>
</dbReference>
<dbReference type="EMBL" id="FPHC01000067">
    <property type="protein sequence ID" value="SFV63152.1"/>
    <property type="molecule type" value="Genomic_DNA"/>
</dbReference>
<evidence type="ECO:0000259" key="3">
    <source>
        <dbReference type="SMART" id="SM00363"/>
    </source>
</evidence>
<dbReference type="CDD" id="cd02440">
    <property type="entry name" value="AdoMet_MTases"/>
    <property type="match status" value="1"/>
</dbReference>
<dbReference type="PROSITE" id="PS50889">
    <property type="entry name" value="S4"/>
    <property type="match status" value="1"/>
</dbReference>
<dbReference type="GO" id="GO:0032259">
    <property type="term" value="P:methylation"/>
    <property type="evidence" value="ECO:0007669"/>
    <property type="project" value="UniProtKB-KW"/>
</dbReference>
<evidence type="ECO:0000256" key="2">
    <source>
        <dbReference type="ARBA" id="ARBA00029460"/>
    </source>
</evidence>
<dbReference type="PANTHER" id="PTHR32319:SF0">
    <property type="entry name" value="BACTERIAL HEMOLYSIN-LIKE PROTEIN"/>
    <property type="match status" value="1"/>
</dbReference>
<dbReference type="Gene3D" id="3.40.50.150">
    <property type="entry name" value="Vaccinia Virus protein VP39"/>
    <property type="match status" value="1"/>
</dbReference>
<dbReference type="GO" id="GO:0008168">
    <property type="term" value="F:methyltransferase activity"/>
    <property type="evidence" value="ECO:0007669"/>
    <property type="project" value="UniProtKB-KW"/>
</dbReference>
<evidence type="ECO:0000313" key="4">
    <source>
        <dbReference type="EMBL" id="SFV63152.1"/>
    </source>
</evidence>
<dbReference type="InterPro" id="IPR002877">
    <property type="entry name" value="RNA_MeTrfase_FtsJ_dom"/>
</dbReference>
<feature type="domain" description="RNA-binding S4" evidence="3">
    <location>
        <begin position="12"/>
        <end position="72"/>
    </location>
</feature>
<keyword evidence="1" id="KW-0694">RNA-binding</keyword>
<dbReference type="InterPro" id="IPR047048">
    <property type="entry name" value="TlyA"/>
</dbReference>
<dbReference type="InterPro" id="IPR002942">
    <property type="entry name" value="S4_RNA-bd"/>
</dbReference>
<dbReference type="InterPro" id="IPR029063">
    <property type="entry name" value="SAM-dependent_MTases_sf"/>
</dbReference>
<dbReference type="InterPro" id="IPR036986">
    <property type="entry name" value="S4_RNA-bd_sf"/>
</dbReference>
<comment type="similarity">
    <text evidence="2">Belongs to the TlyA family.</text>
</comment>
<accession>A0A1W1CBR4</accession>
<protein>
    <submittedName>
        <fullName evidence="4">RNA binding methyltransferase FtsJ like</fullName>
    </submittedName>
</protein>
<dbReference type="PANTHER" id="PTHR32319">
    <property type="entry name" value="BACTERIAL HEMOLYSIN-LIKE PROTEIN"/>
    <property type="match status" value="1"/>
</dbReference>
<dbReference type="InterPro" id="IPR004538">
    <property type="entry name" value="Hemolysin_A/TlyA"/>
</dbReference>
<sequence length="249" mass="28736">MIAVEMQSQVVMRLDKYLVDEGYFESRNRALEAIKSGSVTVDKKRVKPSTRVDHNSHIEIADEKFFVSRAGRKLDNFLAEYTMELNDKKALDIGSSTGGFAQILLERGVSSLTCVDVGSDQLHFSLREDSRVSLYEGQDIRDFEVKEEFEVITCDISFISILQVIDDIDRFTKASSDIIILYKPQFEVGRDIRRDSRGVVQDLDAIDKKRREFEAKARLLDWQLKYQSPSKIRGKEGNQEYLYHFQKSK</sequence>
<dbReference type="SUPFAM" id="SSF53335">
    <property type="entry name" value="S-adenosyl-L-methionine-dependent methyltransferases"/>
    <property type="match status" value="1"/>
</dbReference>
<reference evidence="4" key="1">
    <citation type="submission" date="2016-10" db="EMBL/GenBank/DDBJ databases">
        <authorList>
            <person name="de Groot N.N."/>
        </authorList>
    </citation>
    <scope>NUCLEOTIDE SEQUENCE</scope>
</reference>
<name>A0A1W1CBR4_9ZZZZ</name>
<gene>
    <name evidence="4" type="ORF">MNB_SV-6-568</name>
</gene>
<dbReference type="Pfam" id="PF01728">
    <property type="entry name" value="FtsJ"/>
    <property type="match status" value="1"/>
</dbReference>
<dbReference type="AlphaFoldDB" id="A0A1W1CBR4"/>
<evidence type="ECO:0000256" key="1">
    <source>
        <dbReference type="ARBA" id="ARBA00022884"/>
    </source>
</evidence>
<dbReference type="SMART" id="SM00363">
    <property type="entry name" value="S4"/>
    <property type="match status" value="1"/>
</dbReference>